<dbReference type="Proteomes" id="UP001291687">
    <property type="component" value="Unassembled WGS sequence"/>
</dbReference>
<organism evidence="1 2">
    <name type="scientific">Candidatus Megaera venefica</name>
    <dbReference type="NCBI Taxonomy" id="2055910"/>
    <lineage>
        <taxon>Bacteria</taxon>
        <taxon>Pseudomonadati</taxon>
        <taxon>Pseudomonadota</taxon>
        <taxon>Alphaproteobacteria</taxon>
        <taxon>Rickettsiales</taxon>
        <taxon>Rickettsiaceae</taxon>
        <taxon>Candidatus Megaera</taxon>
    </lineage>
</organism>
<proteinExistence type="predicted"/>
<keyword evidence="2" id="KW-1185">Reference proteome</keyword>
<evidence type="ECO:0000313" key="1">
    <source>
        <dbReference type="EMBL" id="MEA0971504.1"/>
    </source>
</evidence>
<sequence>MVRIVRPEQVGDFNDILQRRDIGGILEIREIFNPVINSFQAKTLAEFFANFEELSKLTPAAQKDFAYISKYTLNEDKLLNEFKHSRSRGIAELSNTKEAVVYGEMAYSNHIQVIEAIRAFGGDVEQKKLIGELSNIAMGGHLIYLNELCNNTLHGYISNQRSLFNKEKEQAADPDELLEVVAKEQRLLTGLWKEHKRAMTHYASKDYKIPEAAKISHEQPKLLQDIQKIIVEARQEGSMTDSEIMRALKSTINIEDIHTTLDKKRENHYIETNLESFKTAKIEAKLPEAMIAIIVKEQSFLAGLHEIIKYPKEQKHILESVDLAYAQKSDLLVDKLDTLVRRALTSGAKTQDEIVNELKSAENLKNTCVNLDKDLEIHDVQVNLSNFKQQKFESKLPEEIMDILSKEQSFLAELKDNLQYRDIHEYSLLDSVRKASEVKDRNIIPLLQNAVANTIEIGLKDKDGIAYELKSTTDLKSTYINLDKTLEVHHVKSTLDKFASAKLEAKLPEELITIFTKEQKYLTELNDTIKYPDQHSKDLLDRVEGACKGQQNNIISILGKTAEDAIKTGFKNSSTITEELKNAPDLNSAYFNLDSELENHSVQTTLNNFSIQKAEAKTIPEILQITASKQEFLSSLHNNIKYPELQSQTLLDSIGKAHKGQQDNIIQELRSLTAHITEHKITPEQNLLDQIKNSEDTHATIKELTKLAVEHHGSFVNTNLIGLIKNERCKIGDITFDCPMKYLKHEIENPAHVYADIAAYKRAIPRVQEIMNKLELQKEHEHSMGGMSM</sequence>
<protein>
    <submittedName>
        <fullName evidence="1">Uncharacterized protein</fullName>
    </submittedName>
</protein>
<accession>A0ABU5NEB3</accession>
<gene>
    <name evidence="1" type="ORF">Megvenef_01484</name>
</gene>
<evidence type="ECO:0000313" key="2">
    <source>
        <dbReference type="Proteomes" id="UP001291687"/>
    </source>
</evidence>
<reference evidence="1 2" key="1">
    <citation type="submission" date="2023-03" db="EMBL/GenBank/DDBJ databases">
        <title>Host association and intracellularity evolved multiple times independently in the Rickettsiales.</title>
        <authorList>
            <person name="Castelli M."/>
            <person name="Nardi T."/>
            <person name="Gammuto L."/>
            <person name="Bellinzona G."/>
            <person name="Sabaneyeva E."/>
            <person name="Potekhin A."/>
            <person name="Serra V."/>
            <person name="Petroni G."/>
            <person name="Sassera D."/>
        </authorList>
    </citation>
    <scope>NUCLEOTIDE SEQUENCE [LARGE SCALE GENOMIC DNA]</scope>
    <source>
        <strain evidence="1 2">Sr 2-6</strain>
    </source>
</reference>
<comment type="caution">
    <text evidence="1">The sequence shown here is derived from an EMBL/GenBank/DDBJ whole genome shotgun (WGS) entry which is preliminary data.</text>
</comment>
<dbReference type="EMBL" id="JARJFB010000155">
    <property type="protein sequence ID" value="MEA0971504.1"/>
    <property type="molecule type" value="Genomic_DNA"/>
</dbReference>
<name>A0ABU5NEB3_9RICK</name>